<evidence type="ECO:0000256" key="2">
    <source>
        <dbReference type="ARBA" id="ARBA00022475"/>
    </source>
</evidence>
<keyword evidence="8" id="KW-1185">Reference proteome</keyword>
<evidence type="ECO:0000256" key="3">
    <source>
        <dbReference type="ARBA" id="ARBA00022692"/>
    </source>
</evidence>
<dbReference type="EMBL" id="PVTF01000001">
    <property type="protein sequence ID" value="PRY46291.1"/>
    <property type="molecule type" value="Genomic_DNA"/>
</dbReference>
<feature type="transmembrane region" description="Helical" evidence="6">
    <location>
        <begin position="103"/>
        <end position="121"/>
    </location>
</feature>
<dbReference type="Pfam" id="PF07690">
    <property type="entry name" value="MFS_1"/>
    <property type="match status" value="1"/>
</dbReference>
<evidence type="ECO:0000256" key="1">
    <source>
        <dbReference type="ARBA" id="ARBA00004651"/>
    </source>
</evidence>
<accession>A0A2T0TKZ9</accession>
<dbReference type="RefSeq" id="WP_106185342.1">
    <property type="nucleotide sequence ID" value="NZ_PVTF01000001.1"/>
</dbReference>
<comment type="subcellular location">
    <subcellularLocation>
        <location evidence="1">Cell membrane</location>
        <topology evidence="1">Multi-pass membrane protein</topology>
    </subcellularLocation>
</comment>
<evidence type="ECO:0000256" key="4">
    <source>
        <dbReference type="ARBA" id="ARBA00022989"/>
    </source>
</evidence>
<feature type="transmembrane region" description="Helical" evidence="6">
    <location>
        <begin position="233"/>
        <end position="250"/>
    </location>
</feature>
<evidence type="ECO:0000256" key="6">
    <source>
        <dbReference type="SAM" id="Phobius"/>
    </source>
</evidence>
<feature type="transmembrane region" description="Helical" evidence="6">
    <location>
        <begin position="141"/>
        <end position="163"/>
    </location>
</feature>
<feature type="transmembrane region" description="Helical" evidence="6">
    <location>
        <begin position="256"/>
        <end position="277"/>
    </location>
</feature>
<protein>
    <submittedName>
        <fullName evidence="7">Putative MFS family arabinose efflux permease</fullName>
    </submittedName>
</protein>
<keyword evidence="2" id="KW-1003">Cell membrane</keyword>
<feature type="transmembrane region" description="Helical" evidence="6">
    <location>
        <begin position="53"/>
        <end position="73"/>
    </location>
</feature>
<evidence type="ECO:0000313" key="7">
    <source>
        <dbReference type="EMBL" id="PRY46291.1"/>
    </source>
</evidence>
<dbReference type="Gene3D" id="1.20.1250.20">
    <property type="entry name" value="MFS general substrate transporter like domains"/>
    <property type="match status" value="1"/>
</dbReference>
<name>A0A2T0TKZ9_9PSEU</name>
<gene>
    <name evidence="7" type="ORF">CLV43_101564</name>
</gene>
<dbReference type="InterPro" id="IPR022324">
    <property type="entry name" value="Bacilysin_exporter_BacE_put"/>
</dbReference>
<comment type="caution">
    <text evidence="7">The sequence shown here is derived from an EMBL/GenBank/DDBJ whole genome shotgun (WGS) entry which is preliminary data.</text>
</comment>
<dbReference type="PANTHER" id="PTHR23513">
    <property type="entry name" value="INTEGRAL MEMBRANE EFFLUX PROTEIN-RELATED"/>
    <property type="match status" value="1"/>
</dbReference>
<feature type="transmembrane region" description="Helical" evidence="6">
    <location>
        <begin position="80"/>
        <end position="97"/>
    </location>
</feature>
<keyword evidence="4 6" id="KW-1133">Transmembrane helix</keyword>
<evidence type="ECO:0000313" key="8">
    <source>
        <dbReference type="Proteomes" id="UP000239494"/>
    </source>
</evidence>
<dbReference type="SUPFAM" id="SSF103473">
    <property type="entry name" value="MFS general substrate transporter"/>
    <property type="match status" value="1"/>
</dbReference>
<dbReference type="GO" id="GO:0022857">
    <property type="term" value="F:transmembrane transporter activity"/>
    <property type="evidence" value="ECO:0007669"/>
    <property type="project" value="InterPro"/>
</dbReference>
<dbReference type="InterPro" id="IPR036259">
    <property type="entry name" value="MFS_trans_sf"/>
</dbReference>
<keyword evidence="3 6" id="KW-0812">Transmembrane</keyword>
<dbReference type="PANTHER" id="PTHR23513:SF11">
    <property type="entry name" value="STAPHYLOFERRIN A TRANSPORTER"/>
    <property type="match status" value="1"/>
</dbReference>
<dbReference type="OrthoDB" id="3227279at2"/>
<feature type="transmembrane region" description="Helical" evidence="6">
    <location>
        <begin position="312"/>
        <end position="328"/>
    </location>
</feature>
<keyword evidence="5 6" id="KW-0472">Membrane</keyword>
<dbReference type="Proteomes" id="UP000239494">
    <property type="component" value="Unassembled WGS sequence"/>
</dbReference>
<feature type="transmembrane region" description="Helical" evidence="6">
    <location>
        <begin position="169"/>
        <end position="190"/>
    </location>
</feature>
<dbReference type="GO" id="GO:0005886">
    <property type="term" value="C:plasma membrane"/>
    <property type="evidence" value="ECO:0007669"/>
    <property type="project" value="UniProtKB-SubCell"/>
</dbReference>
<reference evidence="7 8" key="1">
    <citation type="submission" date="2018-03" db="EMBL/GenBank/DDBJ databases">
        <title>Genomic Encyclopedia of Archaeal and Bacterial Type Strains, Phase II (KMG-II): from individual species to whole genera.</title>
        <authorList>
            <person name="Goeker M."/>
        </authorList>
    </citation>
    <scope>NUCLEOTIDE SEQUENCE [LARGE SCALE GENOMIC DNA]</scope>
    <source>
        <strain evidence="7 8">DSM 44720</strain>
    </source>
</reference>
<dbReference type="AlphaFoldDB" id="A0A2T0TKZ9"/>
<feature type="transmembrane region" description="Helical" evidence="6">
    <location>
        <begin position="289"/>
        <end position="306"/>
    </location>
</feature>
<dbReference type="InterPro" id="IPR011701">
    <property type="entry name" value="MFS"/>
</dbReference>
<evidence type="ECO:0000256" key="5">
    <source>
        <dbReference type="ARBA" id="ARBA00023136"/>
    </source>
</evidence>
<dbReference type="PRINTS" id="PR01988">
    <property type="entry name" value="EXPORTERBACE"/>
</dbReference>
<feature type="transmembrane region" description="Helical" evidence="6">
    <location>
        <begin position="20"/>
        <end position="41"/>
    </location>
</feature>
<sequence>MTSKGTLRALVGDREFRGLWIGSTVSTAGDQLAAVALSLLVFERTGSPLWTALTWSLTLFPPLVAGPLLGWLADRYPRRTVMIICAWLQAGIVGLMALPSMPLWLMIGLLVAVQFAASPFLAAQEASLPSVLPDKRYDDGVALFGTSVDVAQMAGLAAAGFIVTAASPSAALAIDAVTFVLVAILVHTSVEFRPAADPRRHRRVDTSDEPPRQGVFALLVTEPRLRSLMGMRLLAGLAMVPEGLAVPLAASLDAVWAVGLILAIEPAANVLGVAVLFRWVREPAKRERLVGPLAILSLAPLVLFALDPNLTWTIVLLVIAGMAGAYHTPARSAWMRMLPDAYRGRAYGIGRAALRSSQGGGMALAGVVAHAVGSITATIAGAGGIGLLLAAQATVSWHRARARGDQKVVVS</sequence>
<dbReference type="CDD" id="cd06173">
    <property type="entry name" value="MFS_MefA_like"/>
    <property type="match status" value="1"/>
</dbReference>
<proteinExistence type="predicted"/>
<organism evidence="7 8">
    <name type="scientific">Umezawaea tangerina</name>
    <dbReference type="NCBI Taxonomy" id="84725"/>
    <lineage>
        <taxon>Bacteria</taxon>
        <taxon>Bacillati</taxon>
        <taxon>Actinomycetota</taxon>
        <taxon>Actinomycetes</taxon>
        <taxon>Pseudonocardiales</taxon>
        <taxon>Pseudonocardiaceae</taxon>
        <taxon>Umezawaea</taxon>
    </lineage>
</organism>